<proteinExistence type="predicted"/>
<feature type="compositionally biased region" description="Low complexity" evidence="1">
    <location>
        <begin position="1"/>
        <end position="17"/>
    </location>
</feature>
<dbReference type="AlphaFoldDB" id="A0A8H2XNA5"/>
<feature type="compositionally biased region" description="Basic and acidic residues" evidence="1">
    <location>
        <begin position="355"/>
        <end position="364"/>
    </location>
</feature>
<feature type="compositionally biased region" description="Basic and acidic residues" evidence="1">
    <location>
        <begin position="680"/>
        <end position="690"/>
    </location>
</feature>
<feature type="region of interest" description="Disordered" evidence="1">
    <location>
        <begin position="627"/>
        <end position="916"/>
    </location>
</feature>
<feature type="compositionally biased region" description="Basic and acidic residues" evidence="1">
    <location>
        <begin position="731"/>
        <end position="749"/>
    </location>
</feature>
<feature type="compositionally biased region" description="Low complexity" evidence="1">
    <location>
        <begin position="91"/>
        <end position="104"/>
    </location>
</feature>
<organism evidence="2 3">
    <name type="scientific">Rhizoctonia solani</name>
    <dbReference type="NCBI Taxonomy" id="456999"/>
    <lineage>
        <taxon>Eukaryota</taxon>
        <taxon>Fungi</taxon>
        <taxon>Dikarya</taxon>
        <taxon>Basidiomycota</taxon>
        <taxon>Agaricomycotina</taxon>
        <taxon>Agaricomycetes</taxon>
        <taxon>Cantharellales</taxon>
        <taxon>Ceratobasidiaceae</taxon>
        <taxon>Rhizoctonia</taxon>
    </lineage>
</organism>
<dbReference type="Proteomes" id="UP000663843">
    <property type="component" value="Unassembled WGS sequence"/>
</dbReference>
<reference evidence="2" key="1">
    <citation type="submission" date="2021-01" db="EMBL/GenBank/DDBJ databases">
        <authorList>
            <person name="Kaushik A."/>
        </authorList>
    </citation>
    <scope>NUCLEOTIDE SEQUENCE</scope>
    <source>
        <strain evidence="2">AG2-2IIIB</strain>
    </source>
</reference>
<feature type="compositionally biased region" description="Basic and acidic residues" evidence="1">
    <location>
        <begin position="160"/>
        <end position="174"/>
    </location>
</feature>
<feature type="compositionally biased region" description="Basic and acidic residues" evidence="1">
    <location>
        <begin position="205"/>
        <end position="216"/>
    </location>
</feature>
<gene>
    <name evidence="2" type="ORF">RDB_LOCUS65532</name>
</gene>
<feature type="compositionally biased region" description="Basic and acidic residues" evidence="1">
    <location>
        <begin position="659"/>
        <end position="668"/>
    </location>
</feature>
<comment type="caution">
    <text evidence="2">The sequence shown here is derived from an EMBL/GenBank/DDBJ whole genome shotgun (WGS) entry which is preliminary data.</text>
</comment>
<name>A0A8H2XNA5_9AGAM</name>
<feature type="compositionally biased region" description="Basic and acidic residues" evidence="1">
    <location>
        <begin position="330"/>
        <end position="347"/>
    </location>
</feature>
<feature type="compositionally biased region" description="Basic and acidic residues" evidence="1">
    <location>
        <begin position="29"/>
        <end position="39"/>
    </location>
</feature>
<feature type="compositionally biased region" description="Basic and acidic residues" evidence="1">
    <location>
        <begin position="235"/>
        <end position="249"/>
    </location>
</feature>
<dbReference type="EMBL" id="CAJMWT010002087">
    <property type="protein sequence ID" value="CAE6432237.1"/>
    <property type="molecule type" value="Genomic_DNA"/>
</dbReference>
<evidence type="ECO:0000256" key="1">
    <source>
        <dbReference type="SAM" id="MobiDB-lite"/>
    </source>
</evidence>
<feature type="compositionally biased region" description="Polar residues" evidence="1">
    <location>
        <begin position="634"/>
        <end position="644"/>
    </location>
</feature>
<feature type="compositionally biased region" description="Basic and acidic residues" evidence="1">
    <location>
        <begin position="974"/>
        <end position="987"/>
    </location>
</feature>
<feature type="compositionally biased region" description="Basic and acidic residues" evidence="1">
    <location>
        <begin position="296"/>
        <end position="311"/>
    </location>
</feature>
<sequence length="1040" mass="114377">MTSNNASSRRNSHSRPSADPLHILKRKRLIAEEFARDGTHSAIKKSISWGDIGKNGADSPNKQARTSLSQSITPGLSDMSTPTPINRPRSSLKSSSSQKTTLVSPQHRPGTQSARQAVGKPASILRSSQSGVRPRAPSYDTPQRPQSQPEVINLISDETPSDKNTKALNHEDRVAGTSKRITNSQPTINPPAPASPTSDVGTQYREQDAFDEDHAPASHMPLPRPNTDVAASQKRPIDHPGPRVTEKHTTRPASPPQRQRRTSEIGIQTVPDNEVDWLDDLDADDSKSAVEISRVWAERRSGPKAGGKLDDWQPEPEPDEPLTGNFLDEFEGRSTNEERPESLDRRLGATATVLRGRDQSDERGAVGQDIDQDAPGHAPASSPPAEPASHRQPPADVVRYPHLPSSPLRFPSSPPHESAFNGPRPSVRPYSFNLQERSAGDRSKNGNNATQTDIQPRPFSSSQPNPFVTGPRARSRLYTPQPSPPRNRNSNELRAAPTLGRSMLGDIQPAIERSKSADPPSRAGSEGPDSKFKPLKAAPTLGRSTDWGHVHPSRPVTTDSNERNESNSGHQPTDYDVEYGPVPEAPSDFPSRPPSPTHSAWEIESAHTSTPHRLVTQMSTMAQTLTREDKFTKADTNTQSSTLATLEKRRRSSIAPLAESKKIRREYDTPESNAVPNLRAHKDTYDESGRRSWVPKRPNMKRALDAPAPDAKKTLRSKYPSTVEEEPEPTEDVHEQVPPESAAESRAETFHPVSYGEFMQEHQMELDEQPGQALGDKVSHPPTEIAETPQSTRIRNPYDLATSDLPSHEFASEQPEPEQATPLKSTDYAYILPPNPSDANGAQEDELLAVNATQEGEPAPVIEPAAPSSRIKSTRRARSDERSIRKSSSRPKRPSSGLHITPARQPIWSPPRTRLSMGGRSGISVLQASKSDQEILVQAGLRPVLKRLSQAHGFTVDVVAEVYQEAGSLKEAEDTLEKMKHSAERTRVSISRRRSTLEVSRREEQNTSERDSSEVSGANNDYLNWDTSRVSNRILFGEGL</sequence>
<protein>
    <submittedName>
        <fullName evidence="2">Uncharacterized protein</fullName>
    </submittedName>
</protein>
<feature type="region of interest" description="Disordered" evidence="1">
    <location>
        <begin position="292"/>
        <end position="612"/>
    </location>
</feature>
<feature type="compositionally biased region" description="Polar residues" evidence="1">
    <location>
        <begin position="58"/>
        <end position="84"/>
    </location>
</feature>
<evidence type="ECO:0000313" key="3">
    <source>
        <dbReference type="Proteomes" id="UP000663843"/>
    </source>
</evidence>
<feature type="region of interest" description="Disordered" evidence="1">
    <location>
        <begin position="1"/>
        <end position="273"/>
    </location>
</feature>
<feature type="compositionally biased region" description="Basic and acidic residues" evidence="1">
    <location>
        <begin position="995"/>
        <end position="1013"/>
    </location>
</feature>
<feature type="compositionally biased region" description="Low complexity" evidence="1">
    <location>
        <begin position="401"/>
        <end position="411"/>
    </location>
</feature>
<feature type="compositionally biased region" description="Polar residues" evidence="1">
    <location>
        <begin position="445"/>
        <end position="466"/>
    </location>
</feature>
<feature type="compositionally biased region" description="Polar residues" evidence="1">
    <location>
        <begin position="140"/>
        <end position="150"/>
    </location>
</feature>
<evidence type="ECO:0000313" key="2">
    <source>
        <dbReference type="EMBL" id="CAE6432237.1"/>
    </source>
</evidence>
<feature type="region of interest" description="Disordered" evidence="1">
    <location>
        <begin position="974"/>
        <end position="1022"/>
    </location>
</feature>
<accession>A0A8H2XNA5</accession>